<protein>
    <recommendedName>
        <fullName evidence="5">Sulfotransferase</fullName>
    </recommendedName>
</protein>
<evidence type="ECO:0000313" key="3">
    <source>
        <dbReference type="Proteomes" id="UP001155901"/>
    </source>
</evidence>
<name>A0AA41H9P9_9BURK</name>
<keyword evidence="4" id="KW-1185">Reference proteome</keyword>
<dbReference type="RefSeq" id="WP_217941377.1">
    <property type="nucleotide sequence ID" value="NZ_JAHTGR010000003.1"/>
</dbReference>
<accession>A0AA41H9P9</accession>
<evidence type="ECO:0000313" key="4">
    <source>
        <dbReference type="Proteomes" id="UP001162889"/>
    </source>
</evidence>
<proteinExistence type="predicted"/>
<dbReference type="EMBL" id="JALJZU010000004">
    <property type="protein sequence ID" value="MCP2008677.1"/>
    <property type="molecule type" value="Genomic_DNA"/>
</dbReference>
<dbReference type="EMBL" id="JAHTGR010000003">
    <property type="protein sequence ID" value="MBV6320614.1"/>
    <property type="molecule type" value="Genomic_DNA"/>
</dbReference>
<evidence type="ECO:0008006" key="5">
    <source>
        <dbReference type="Google" id="ProtNLM"/>
    </source>
</evidence>
<organism evidence="1 3">
    <name type="scientific">Duganella violaceipulchra</name>
    <dbReference type="NCBI Taxonomy" id="2849652"/>
    <lineage>
        <taxon>Bacteria</taxon>
        <taxon>Pseudomonadati</taxon>
        <taxon>Pseudomonadota</taxon>
        <taxon>Betaproteobacteria</taxon>
        <taxon>Burkholderiales</taxon>
        <taxon>Oxalobacteraceae</taxon>
        <taxon>Telluria group</taxon>
        <taxon>Duganella</taxon>
    </lineage>
</organism>
<sequence length="412" mass="45909">MNEVFDTIAGLRAVAHAPWRPLVRRVAVILCNSRAGSSLVKHVLAEHPDIASLDGEMEPYLALTGNSFGVHADSDAIGLLAQPDLLADNIFAELSVPSPTLPPLEQLKDRWRRRLLLQFPLLFIDPAQRLKLNDALDLALPSCPQQTASAILAAVFRDQPWRMNFYDGQPSSSLRDFGLGPSGYYDEPLKIEEPPFVLPRSYRRPFTIDDAASKILLFKSPSDAYRIGMHEQLFPNADIQYIHLTRGYAQSVNGLMDGWLSPKGFFAHDMTRAGTALRMGGYSDATPFGRRWWKFDLPPNWRQFIQSDLGDVCLNQWLAANEAILASGVPALRVGFEAFIDHPAAQLQRIGDLLGLSNLSLPAQLPVTMATDAPGALRWRKREQALLDMGQRPPVRALMEQLGYTMNPESWT</sequence>
<gene>
    <name evidence="1" type="ORF">KVP70_06675</name>
    <name evidence="2" type="ORF">L1274_002385</name>
</gene>
<dbReference type="Proteomes" id="UP001155901">
    <property type="component" value="Unassembled WGS sequence"/>
</dbReference>
<dbReference type="AlphaFoldDB" id="A0AA41H9P9"/>
<comment type="caution">
    <text evidence="1">The sequence shown here is derived from an EMBL/GenBank/DDBJ whole genome shotgun (WGS) entry which is preliminary data.</text>
</comment>
<reference evidence="2" key="2">
    <citation type="submission" date="2022-03" db="EMBL/GenBank/DDBJ databases">
        <title>Genome Encyclopedia of Bacteria and Archaea VI: Functional Genomics of Type Strains.</title>
        <authorList>
            <person name="Whitman W."/>
        </authorList>
    </citation>
    <scope>NUCLEOTIDE SEQUENCE</scope>
    <source>
        <strain evidence="2">HSC-15S17</strain>
    </source>
</reference>
<dbReference type="Proteomes" id="UP001162889">
    <property type="component" value="Unassembled WGS sequence"/>
</dbReference>
<evidence type="ECO:0000313" key="1">
    <source>
        <dbReference type="EMBL" id="MBV6320614.1"/>
    </source>
</evidence>
<evidence type="ECO:0000313" key="2">
    <source>
        <dbReference type="EMBL" id="MCP2008677.1"/>
    </source>
</evidence>
<reference evidence="1" key="1">
    <citation type="submission" date="2021-07" db="EMBL/GenBank/DDBJ databases">
        <title>Characterization of violacein-producing bacteria and related species.</title>
        <authorList>
            <person name="Wilson H.S."/>
            <person name="De Leon M.E."/>
        </authorList>
    </citation>
    <scope>NUCLEOTIDE SEQUENCE</scope>
    <source>
        <strain evidence="1">HSC-15S17</strain>
    </source>
</reference>